<evidence type="ECO:0000256" key="1">
    <source>
        <dbReference type="ARBA" id="ARBA00022729"/>
    </source>
</evidence>
<evidence type="ECO:0000256" key="2">
    <source>
        <dbReference type="SAM" id="SignalP"/>
    </source>
</evidence>
<dbReference type="Proteomes" id="UP001556367">
    <property type="component" value="Unassembled WGS sequence"/>
</dbReference>
<evidence type="ECO:0000313" key="4">
    <source>
        <dbReference type="EMBL" id="KAL0960405.1"/>
    </source>
</evidence>
<gene>
    <name evidence="4" type="ORF">HGRIS_005445</name>
</gene>
<feature type="domain" description="CBM1" evidence="3">
    <location>
        <begin position="164"/>
        <end position="200"/>
    </location>
</feature>
<reference evidence="5" key="1">
    <citation type="submission" date="2024-06" db="EMBL/GenBank/DDBJ databases">
        <title>Multi-omics analyses provide insights into the biosynthesis of the anticancer antibiotic pleurotin in Hohenbuehelia grisea.</title>
        <authorList>
            <person name="Weaver J.A."/>
            <person name="Alberti F."/>
        </authorList>
    </citation>
    <scope>NUCLEOTIDE SEQUENCE [LARGE SCALE GENOMIC DNA]</scope>
    <source>
        <strain evidence="5">T-177</strain>
    </source>
</reference>
<dbReference type="InterPro" id="IPR035971">
    <property type="entry name" value="CBD_sf"/>
</dbReference>
<sequence length="200" mass="20798">MAAFTSKLALLSAFFLSVTVWGQLVNPNLNVTATVEISGTNQSLGDAVSNGRISGCTLERKCLLLTRQKAAWINSGNKTQSINFGDYEGKGSTTAATFSSFGIPNGVVIDCILDVSASEDIDLDLWFTVDSSSSCVAQYTCTGSAFKYTYTYTGSSCGSSTPGPTASKFGQCGGIGWTGPTTCAAGSICTVANPFFSQCL</sequence>
<dbReference type="SUPFAM" id="SSF57180">
    <property type="entry name" value="Cellulose-binding domain"/>
    <property type="match status" value="1"/>
</dbReference>
<dbReference type="EMBL" id="JASNQZ010000001">
    <property type="protein sequence ID" value="KAL0960405.1"/>
    <property type="molecule type" value="Genomic_DNA"/>
</dbReference>
<dbReference type="PROSITE" id="PS00562">
    <property type="entry name" value="CBM1_1"/>
    <property type="match status" value="1"/>
</dbReference>
<keyword evidence="5" id="KW-1185">Reference proteome</keyword>
<dbReference type="Pfam" id="PF00734">
    <property type="entry name" value="CBM_1"/>
    <property type="match status" value="1"/>
</dbReference>
<protein>
    <recommendedName>
        <fullName evidence="3">CBM1 domain-containing protein</fullName>
    </recommendedName>
</protein>
<proteinExistence type="predicted"/>
<feature type="signal peptide" evidence="2">
    <location>
        <begin position="1"/>
        <end position="22"/>
    </location>
</feature>
<dbReference type="SMART" id="SM00236">
    <property type="entry name" value="fCBD"/>
    <property type="match status" value="1"/>
</dbReference>
<comment type="caution">
    <text evidence="4">The sequence shown here is derived from an EMBL/GenBank/DDBJ whole genome shotgun (WGS) entry which is preliminary data.</text>
</comment>
<evidence type="ECO:0000259" key="3">
    <source>
        <dbReference type="PROSITE" id="PS51164"/>
    </source>
</evidence>
<dbReference type="PROSITE" id="PS51164">
    <property type="entry name" value="CBM1_2"/>
    <property type="match status" value="1"/>
</dbReference>
<keyword evidence="1 2" id="KW-0732">Signal</keyword>
<dbReference type="InterPro" id="IPR000254">
    <property type="entry name" value="CBD"/>
</dbReference>
<name>A0ABR3JYB1_9AGAR</name>
<accession>A0ABR3JYB1</accession>
<organism evidence="4 5">
    <name type="scientific">Hohenbuehelia grisea</name>
    <dbReference type="NCBI Taxonomy" id="104357"/>
    <lineage>
        <taxon>Eukaryota</taxon>
        <taxon>Fungi</taxon>
        <taxon>Dikarya</taxon>
        <taxon>Basidiomycota</taxon>
        <taxon>Agaricomycotina</taxon>
        <taxon>Agaricomycetes</taxon>
        <taxon>Agaricomycetidae</taxon>
        <taxon>Agaricales</taxon>
        <taxon>Pleurotineae</taxon>
        <taxon>Pleurotaceae</taxon>
        <taxon>Hohenbuehelia</taxon>
    </lineage>
</organism>
<evidence type="ECO:0000313" key="5">
    <source>
        <dbReference type="Proteomes" id="UP001556367"/>
    </source>
</evidence>
<feature type="chain" id="PRO_5047129019" description="CBM1 domain-containing protein" evidence="2">
    <location>
        <begin position="23"/>
        <end position="200"/>
    </location>
</feature>